<keyword evidence="3" id="KW-1185">Reference proteome</keyword>
<dbReference type="AlphaFoldDB" id="A0A8I5NV11"/>
<dbReference type="PANTHER" id="PTHR12138">
    <property type="entry name" value="PRIMATE-EXPANDED PROTEIN FAMILY"/>
    <property type="match status" value="1"/>
</dbReference>
<reference evidence="2" key="2">
    <citation type="submission" date="2025-08" db="UniProtKB">
        <authorList>
            <consortium name="Ensembl"/>
        </authorList>
    </citation>
    <scope>IDENTIFICATION</scope>
</reference>
<sequence length="141" mass="15279">MHLSQVSRGMTVWFFVLFCFVLFETESHSVTQAKVQWCDLGSLQQPPHCNNLRLLGSSDSPVSASPIAGITGACHYTWLIFVFLLETGFCHVGQAGLLTSGDLPTLASQSAEIRGVNDPPHLARGMTFSPTPVKFAPSLQS</sequence>
<evidence type="ECO:0000313" key="3">
    <source>
        <dbReference type="Proteomes" id="UP000028761"/>
    </source>
</evidence>
<reference evidence="2" key="3">
    <citation type="submission" date="2025-09" db="UniProtKB">
        <authorList>
            <consortium name="Ensembl"/>
        </authorList>
    </citation>
    <scope>IDENTIFICATION</scope>
</reference>
<feature type="chain" id="PRO_5035300977" evidence="1">
    <location>
        <begin position="28"/>
        <end position="141"/>
    </location>
</feature>
<dbReference type="PRINTS" id="PR02045">
    <property type="entry name" value="F138DOMAIN"/>
</dbReference>
<accession>A0A8I5NV11</accession>
<protein>
    <submittedName>
        <fullName evidence="2">Uncharacterized protein</fullName>
    </submittedName>
</protein>
<evidence type="ECO:0000256" key="1">
    <source>
        <dbReference type="SAM" id="SignalP"/>
    </source>
</evidence>
<dbReference type="GeneTree" id="ENSGT01120000271815"/>
<feature type="signal peptide" evidence="1">
    <location>
        <begin position="1"/>
        <end position="27"/>
    </location>
</feature>
<name>A0A8I5NV11_PAPAN</name>
<dbReference type="PANTHER" id="PTHR12138:SF162">
    <property type="entry name" value="CHROMOSOME UNDETERMINED SCAFFOLD_275, WHOLE GENOME SHOTGUN SEQUENCE"/>
    <property type="match status" value="1"/>
</dbReference>
<evidence type="ECO:0000313" key="2">
    <source>
        <dbReference type="Ensembl" id="ENSPANP00000053946.1"/>
    </source>
</evidence>
<keyword evidence="1" id="KW-0732">Signal</keyword>
<dbReference type="Proteomes" id="UP000028761">
    <property type="component" value="Chromosome 6"/>
</dbReference>
<reference evidence="2 3" key="1">
    <citation type="submission" date="2012-03" db="EMBL/GenBank/DDBJ databases">
        <title>Whole Genome Assembly of Papio anubis.</title>
        <authorList>
            <person name="Liu Y.L."/>
            <person name="Abraham K.A."/>
            <person name="Akbar H.A."/>
            <person name="Ali S.A."/>
            <person name="Anosike U.A."/>
            <person name="Aqrawi P.A."/>
            <person name="Arias F.A."/>
            <person name="Attaway T.A."/>
            <person name="Awwad R.A."/>
            <person name="Babu C.B."/>
            <person name="Bandaranaike D.B."/>
            <person name="Battles P.B."/>
            <person name="Bell A.B."/>
            <person name="Beltran B.B."/>
            <person name="Berhane-Mersha D.B."/>
            <person name="Bess C.B."/>
            <person name="Bickham C.B."/>
            <person name="Bolden T.B."/>
            <person name="Carter K.C."/>
            <person name="Chau D.C."/>
            <person name="Chavez A.C."/>
            <person name="Clerc-Blankenburg K.C."/>
            <person name="Coyle M.C."/>
            <person name="Dao M.D."/>
            <person name="Davila M.L.D."/>
            <person name="Davy-Carroll L.D."/>
            <person name="Denson S.D."/>
            <person name="Dinh H.D."/>
            <person name="Fernandez S.F."/>
            <person name="Fernando P.F."/>
            <person name="Forbes L.F."/>
            <person name="Francis C.F."/>
            <person name="Francisco L.F."/>
            <person name="Fu Q.F."/>
            <person name="Garcia-Iii R.G."/>
            <person name="Garrett T.G."/>
            <person name="Gross S.G."/>
            <person name="Gubbala S.G."/>
            <person name="Hirani K.H."/>
            <person name="Hogues M.H."/>
            <person name="Hollins B.H."/>
            <person name="Jackson L.J."/>
            <person name="Javaid M.J."/>
            <person name="Jhangiani S.J."/>
            <person name="Johnson A.J."/>
            <person name="Johnson B.J."/>
            <person name="Jones J.J."/>
            <person name="Joshi V.J."/>
            <person name="Kalu J.K."/>
            <person name="Khan N.K."/>
            <person name="Korchina V.K."/>
            <person name="Kovar C.K."/>
            <person name="Lago L.L."/>
            <person name="Lara F.L."/>
            <person name="Le T.-K.L."/>
            <person name="Lee S.L."/>
            <person name="Legall-Iii F.L."/>
            <person name="Lemon S.L."/>
            <person name="Liu J.L."/>
            <person name="Liu Y.-S.L."/>
            <person name="Liyanage D.L."/>
            <person name="Lopez J.L."/>
            <person name="Lorensuhewa L.L."/>
            <person name="Mata R.M."/>
            <person name="Mathew T.M."/>
            <person name="Mercado C.M."/>
            <person name="Mercado I.M."/>
            <person name="Morales K.M."/>
            <person name="Morgan M.M."/>
            <person name="Munidasa M.M."/>
            <person name="Ngo D.N."/>
            <person name="Nguyen L.N."/>
            <person name="Nguyen T.N."/>
            <person name="Nguyen N.N."/>
            <person name="Obregon M.O."/>
            <person name="Okwuonu G.O."/>
            <person name="Ongeri F.O."/>
            <person name="Onwere C.O."/>
            <person name="Osifeso I.O."/>
            <person name="Parra A.P."/>
            <person name="Patil S.P."/>
            <person name="Perez A.P."/>
            <person name="Perez Y.P."/>
            <person name="Pham C.P."/>
            <person name="Pu L.-L.P."/>
            <person name="Puazo M.P."/>
            <person name="Quiroz J.Q."/>
            <person name="Rouhana J.R."/>
            <person name="Ruiz M.R."/>
            <person name="Ruiz S.-J.R."/>
            <person name="Saada N.S."/>
            <person name="Santibanez J.S."/>
            <person name="Scheel M.S."/>
            <person name="Schneider B.S."/>
            <person name="Simmons D.S."/>
            <person name="Sisson I.S."/>
            <person name="Tang L.-Y.T."/>
            <person name="Thornton R.T."/>
            <person name="Tisius J.T."/>
            <person name="Toledanes G.T."/>
            <person name="Trejos Z.T."/>
            <person name="Usmani K.U."/>
            <person name="Varghese R.V."/>
            <person name="Vattathil S.V."/>
            <person name="Vee V.V."/>
            <person name="Walker D.W."/>
            <person name="Weissenberger G.W."/>
            <person name="White C.W."/>
            <person name="Williams A.W."/>
            <person name="Woodworth J.W."/>
            <person name="Wright R.W."/>
            <person name="Zhu Y.Z."/>
            <person name="Han Y.H."/>
            <person name="Newsham I.N."/>
            <person name="Nazareth L.N."/>
            <person name="Worley K.W."/>
            <person name="Muzny D.M."/>
            <person name="Rogers J.R."/>
            <person name="Gibbs R.G."/>
        </authorList>
    </citation>
    <scope>NUCLEOTIDE SEQUENCE [LARGE SCALE GENOMIC DNA]</scope>
</reference>
<organism evidence="2 3">
    <name type="scientific">Papio anubis</name>
    <name type="common">Olive baboon</name>
    <dbReference type="NCBI Taxonomy" id="9555"/>
    <lineage>
        <taxon>Eukaryota</taxon>
        <taxon>Metazoa</taxon>
        <taxon>Chordata</taxon>
        <taxon>Craniata</taxon>
        <taxon>Vertebrata</taxon>
        <taxon>Euteleostomi</taxon>
        <taxon>Mammalia</taxon>
        <taxon>Eutheria</taxon>
        <taxon>Euarchontoglires</taxon>
        <taxon>Primates</taxon>
        <taxon>Haplorrhini</taxon>
        <taxon>Catarrhini</taxon>
        <taxon>Cercopithecidae</taxon>
        <taxon>Cercopithecinae</taxon>
        <taxon>Papio</taxon>
    </lineage>
</organism>
<dbReference type="Ensembl" id="ENSPANT00000082819.1">
    <property type="protein sequence ID" value="ENSPANP00000053946.1"/>
    <property type="gene ID" value="ENSPANG00000041582.1"/>
</dbReference>
<proteinExistence type="predicted"/>